<evidence type="ECO:0000259" key="4">
    <source>
        <dbReference type="Pfam" id="PF14343"/>
    </source>
</evidence>
<organism evidence="5 6">
    <name type="scientific">Clostridium tagluense</name>
    <dbReference type="NCBI Taxonomy" id="360422"/>
    <lineage>
        <taxon>Bacteria</taxon>
        <taxon>Bacillati</taxon>
        <taxon>Bacillota</taxon>
        <taxon>Clostridia</taxon>
        <taxon>Eubacteriales</taxon>
        <taxon>Clostridiaceae</taxon>
        <taxon>Clostridium</taxon>
    </lineage>
</organism>
<protein>
    <submittedName>
        <fullName evidence="5">Uncharacterized protein</fullName>
    </submittedName>
</protein>
<keyword evidence="1 2" id="KW-0732">Signal</keyword>
<accession>A0A401UMD4</accession>
<dbReference type="RefSeq" id="WP_125001761.1">
    <property type="nucleotide sequence ID" value="NZ_BHYK01000011.1"/>
</dbReference>
<reference evidence="5 6" key="1">
    <citation type="submission" date="2018-11" db="EMBL/GenBank/DDBJ databases">
        <title>Genome sequencing and assembly of Clostridium tagluense strain A121.</title>
        <authorList>
            <person name="Murakami T."/>
            <person name="Segawa T."/>
            <person name="Shcherbakova V.A."/>
            <person name="Mori H."/>
            <person name="Yoshimura Y."/>
        </authorList>
    </citation>
    <scope>NUCLEOTIDE SEQUENCE [LARGE SCALE GENOMIC DNA]</scope>
    <source>
        <strain evidence="5 6">A121</strain>
    </source>
</reference>
<feature type="signal peptide" evidence="2">
    <location>
        <begin position="1"/>
        <end position="24"/>
    </location>
</feature>
<keyword evidence="6" id="KW-1185">Reference proteome</keyword>
<gene>
    <name evidence="5" type="ORF">Ctaglu_23190</name>
</gene>
<dbReference type="InterPro" id="IPR025748">
    <property type="entry name" value="PrcB_C_dom"/>
</dbReference>
<dbReference type="InterPro" id="IPR032812">
    <property type="entry name" value="SbsA_Ig"/>
</dbReference>
<dbReference type="Pfam" id="PF13205">
    <property type="entry name" value="Big_5"/>
    <property type="match status" value="1"/>
</dbReference>
<evidence type="ECO:0000313" key="5">
    <source>
        <dbReference type="EMBL" id="GCD10696.1"/>
    </source>
</evidence>
<comment type="caution">
    <text evidence="5">The sequence shown here is derived from an EMBL/GenBank/DDBJ whole genome shotgun (WGS) entry which is preliminary data.</text>
</comment>
<feature type="chain" id="PRO_5019389792" evidence="2">
    <location>
        <begin position="25"/>
        <end position="357"/>
    </location>
</feature>
<evidence type="ECO:0000259" key="3">
    <source>
        <dbReference type="Pfam" id="PF13205"/>
    </source>
</evidence>
<feature type="domain" description="PrcB C-terminal" evidence="4">
    <location>
        <begin position="81"/>
        <end position="136"/>
    </location>
</feature>
<evidence type="ECO:0000313" key="6">
    <source>
        <dbReference type="Proteomes" id="UP000287872"/>
    </source>
</evidence>
<dbReference type="EMBL" id="BHYK01000011">
    <property type="protein sequence ID" value="GCD10696.1"/>
    <property type="molecule type" value="Genomic_DNA"/>
</dbReference>
<dbReference type="Pfam" id="PF14343">
    <property type="entry name" value="PrcB_C"/>
    <property type="match status" value="1"/>
</dbReference>
<name>A0A401UMD4_9CLOT</name>
<sequence>MKSKIIIGLILTMSFTFTSLPVSALNSNVISDVPKQGITVNKINFEVISEKDSPQILMEMVNKNKDTKGFVFTVDDSTGYIYIAVMSGTKPTGGYSIEVKGIEDNEGKTNVFVKELIPTKETMVTQVTTQPYTIVKAIGITPNITVRNQKDEDFNNLIMEKVQSPIGIDSMRGILKKIETIDKNTYVTILDEKGSYQYYYSSNPKIFKDLKVSDRVFIKYVLGTPLKYKDTMAMPLNQIYLNSLPSNIQNKNWKEFKNFTNVVEDKEWTIKFNISIKDLNFTGDTVYVLDSLGNKVDVELSVSYDKKYGKVTPLTKYKSSETYYLFVSKNIADEWKNKSTIEGYRMMFTIRDIVTVE</sequence>
<evidence type="ECO:0000256" key="2">
    <source>
        <dbReference type="SAM" id="SignalP"/>
    </source>
</evidence>
<feature type="domain" description="SbsA Ig-like" evidence="3">
    <location>
        <begin position="260"/>
        <end position="349"/>
    </location>
</feature>
<evidence type="ECO:0000256" key="1">
    <source>
        <dbReference type="ARBA" id="ARBA00022729"/>
    </source>
</evidence>
<dbReference type="AlphaFoldDB" id="A0A401UMD4"/>
<dbReference type="Proteomes" id="UP000287872">
    <property type="component" value="Unassembled WGS sequence"/>
</dbReference>
<dbReference type="OrthoDB" id="2067368at2"/>
<proteinExistence type="predicted"/>